<keyword evidence="4" id="KW-0337">GPI-anchor biosynthesis</keyword>
<comment type="subcellular location">
    <subcellularLocation>
        <location evidence="1">Endoplasmic reticulum membrane</location>
        <topology evidence="1">Multi-pass membrane protein</topology>
    </subcellularLocation>
</comment>
<evidence type="ECO:0008006" key="12">
    <source>
        <dbReference type="Google" id="ProtNLM"/>
    </source>
</evidence>
<sequence>MKNNDGSSTSAAYTRQYCIRNVWIYALVGGTVFRLIIVLLSLFLDFPSLQSNSAMAAASVNPLYTMKRVREGQFLSSLSDNFRCMNKNGGVIVGCSIWDTDHALSRLPPPLVLAAMEPLRLVSTTWQDIWIGLLLLAVDLGIAFCIYQIGCQQACVSLESKWEENLETKMDARIRPRWAWVFGIPLSPPQRPVVVEENEETDKQSSKGTEKDAKGESLIPDQVVSLNELPYIASMVYYCNPVFVVAMNMQSLQSLSYLLILLALREIGQAHARQKNNISLATFYLALACHMEVFPWVYIVPISILISQQSSGRYTIRRALFECIIFFLFWTACLCILTHLLVGGDSWWKPLTRMYGHLFMFQGLGPNMGLHWYFQMMSFDRFKQYFAVLMSGLPYVFIMPLAVRLHRYPIILATIYAFLWVLFKPVSTLYDLAVVLPMLLWSPRSMARMGNVSLISILALMVPVSLFVLDHWMWLETGSGNANFIFFQCLAYNVFIAAILLDFVVGSVMRQKVLRYTEKQSLKKTGETSETTSKIF</sequence>
<dbReference type="EMBL" id="HBHQ01004640">
    <property type="protein sequence ID" value="CAD9811258.1"/>
    <property type="molecule type" value="Transcribed_RNA"/>
</dbReference>
<feature type="transmembrane region" description="Helical" evidence="10">
    <location>
        <begin position="129"/>
        <end position="150"/>
    </location>
</feature>
<feature type="transmembrane region" description="Helical" evidence="10">
    <location>
        <begin position="354"/>
        <end position="373"/>
    </location>
</feature>
<dbReference type="PANTHER" id="PTHR13121:SF0">
    <property type="entry name" value="PHOSPHATIDYLINOSITOL GLYCAN ANCHOR BIOSYNTHESIS CLASS U PROTEIN"/>
    <property type="match status" value="1"/>
</dbReference>
<feature type="transmembrane region" description="Helical" evidence="10">
    <location>
        <begin position="22"/>
        <end position="44"/>
    </location>
</feature>
<evidence type="ECO:0000256" key="7">
    <source>
        <dbReference type="ARBA" id="ARBA00022989"/>
    </source>
</evidence>
<dbReference type="PANTHER" id="PTHR13121">
    <property type="entry name" value="GPI TRANSAMIDASE COMPONENT PIG-U"/>
    <property type="match status" value="1"/>
</dbReference>
<evidence type="ECO:0000256" key="5">
    <source>
        <dbReference type="ARBA" id="ARBA00022692"/>
    </source>
</evidence>
<dbReference type="UniPathway" id="UPA00196"/>
<keyword evidence="6" id="KW-0256">Endoplasmic reticulum</keyword>
<feature type="transmembrane region" description="Helical" evidence="10">
    <location>
        <begin position="242"/>
        <end position="264"/>
    </location>
</feature>
<dbReference type="GO" id="GO:0006506">
    <property type="term" value="P:GPI anchor biosynthetic process"/>
    <property type="evidence" value="ECO:0007669"/>
    <property type="project" value="UniProtKB-UniPathway"/>
</dbReference>
<feature type="transmembrane region" description="Helical" evidence="10">
    <location>
        <begin position="319"/>
        <end position="342"/>
    </location>
</feature>
<comment type="similarity">
    <text evidence="3">Belongs to the PIGU family.</text>
</comment>
<gene>
    <name evidence="11" type="ORF">ASEP1449_LOCUS3083</name>
</gene>
<protein>
    <recommendedName>
        <fullName evidence="12">GPI transamidase subunit PIG-U</fullName>
    </recommendedName>
</protein>
<evidence type="ECO:0000256" key="9">
    <source>
        <dbReference type="SAM" id="MobiDB-lite"/>
    </source>
</evidence>
<organism evidence="11">
    <name type="scientific">Attheya septentrionalis</name>
    <dbReference type="NCBI Taxonomy" id="420275"/>
    <lineage>
        <taxon>Eukaryota</taxon>
        <taxon>Sar</taxon>
        <taxon>Stramenopiles</taxon>
        <taxon>Ochrophyta</taxon>
        <taxon>Bacillariophyta</taxon>
        <taxon>Coscinodiscophyceae</taxon>
        <taxon>Chaetocerotophycidae</taxon>
        <taxon>Chaetocerotales</taxon>
        <taxon>Attheyaceae</taxon>
        <taxon>Attheya</taxon>
    </lineage>
</organism>
<keyword evidence="8 10" id="KW-0472">Membrane</keyword>
<keyword evidence="7 10" id="KW-1133">Transmembrane helix</keyword>
<feature type="compositionally biased region" description="Basic and acidic residues" evidence="9">
    <location>
        <begin position="201"/>
        <end position="215"/>
    </location>
</feature>
<evidence type="ECO:0000313" key="11">
    <source>
        <dbReference type="EMBL" id="CAD9811258.1"/>
    </source>
</evidence>
<evidence type="ECO:0000256" key="8">
    <source>
        <dbReference type="ARBA" id="ARBA00023136"/>
    </source>
</evidence>
<dbReference type="Pfam" id="PF06728">
    <property type="entry name" value="PIG-U"/>
    <property type="match status" value="1"/>
</dbReference>
<dbReference type="AlphaFoldDB" id="A0A7S2U7U1"/>
<dbReference type="InterPro" id="IPR009600">
    <property type="entry name" value="PIG-U"/>
</dbReference>
<feature type="transmembrane region" description="Helical" evidence="10">
    <location>
        <begin position="452"/>
        <end position="473"/>
    </location>
</feature>
<accession>A0A7S2U7U1</accession>
<feature type="transmembrane region" description="Helical" evidence="10">
    <location>
        <begin position="415"/>
        <end position="440"/>
    </location>
</feature>
<comment type="pathway">
    <text evidence="2">Glycolipid biosynthesis; glycosylphosphatidylinositol-anchor biosynthesis.</text>
</comment>
<reference evidence="11" key="1">
    <citation type="submission" date="2021-01" db="EMBL/GenBank/DDBJ databases">
        <authorList>
            <person name="Corre E."/>
            <person name="Pelletier E."/>
            <person name="Niang G."/>
            <person name="Scheremetjew M."/>
            <person name="Finn R."/>
            <person name="Kale V."/>
            <person name="Holt S."/>
            <person name="Cochrane G."/>
            <person name="Meng A."/>
            <person name="Brown T."/>
            <person name="Cohen L."/>
        </authorList>
    </citation>
    <scope>NUCLEOTIDE SEQUENCE</scope>
    <source>
        <strain evidence="11">CCMP2084</strain>
    </source>
</reference>
<dbReference type="GO" id="GO:0016255">
    <property type="term" value="P:attachment of GPI anchor to protein"/>
    <property type="evidence" value="ECO:0007669"/>
    <property type="project" value="InterPro"/>
</dbReference>
<evidence type="ECO:0000256" key="2">
    <source>
        <dbReference type="ARBA" id="ARBA00004687"/>
    </source>
</evidence>
<evidence type="ECO:0000256" key="1">
    <source>
        <dbReference type="ARBA" id="ARBA00004477"/>
    </source>
</evidence>
<feature type="transmembrane region" description="Helical" evidence="10">
    <location>
        <begin position="385"/>
        <end position="403"/>
    </location>
</feature>
<proteinExistence type="inferred from homology"/>
<keyword evidence="5 10" id="KW-0812">Transmembrane</keyword>
<evidence type="ECO:0000256" key="3">
    <source>
        <dbReference type="ARBA" id="ARBA00010026"/>
    </source>
</evidence>
<feature type="region of interest" description="Disordered" evidence="9">
    <location>
        <begin position="193"/>
        <end position="215"/>
    </location>
</feature>
<feature type="transmembrane region" description="Helical" evidence="10">
    <location>
        <begin position="485"/>
        <end position="505"/>
    </location>
</feature>
<evidence type="ECO:0000256" key="6">
    <source>
        <dbReference type="ARBA" id="ARBA00022824"/>
    </source>
</evidence>
<name>A0A7S2U7U1_9STRA</name>
<dbReference type="GO" id="GO:0042765">
    <property type="term" value="C:GPI-anchor transamidase complex"/>
    <property type="evidence" value="ECO:0007669"/>
    <property type="project" value="InterPro"/>
</dbReference>
<evidence type="ECO:0000256" key="4">
    <source>
        <dbReference type="ARBA" id="ARBA00022502"/>
    </source>
</evidence>
<feature type="transmembrane region" description="Helical" evidence="10">
    <location>
        <begin position="284"/>
        <end position="307"/>
    </location>
</feature>
<evidence type="ECO:0000256" key="10">
    <source>
        <dbReference type="SAM" id="Phobius"/>
    </source>
</evidence>